<dbReference type="Pfam" id="PF05678">
    <property type="entry name" value="VQ"/>
    <property type="match status" value="1"/>
</dbReference>
<dbReference type="GO" id="GO:0005516">
    <property type="term" value="F:calmodulin binding"/>
    <property type="evidence" value="ECO:0007669"/>
    <property type="project" value="TreeGrafter"/>
</dbReference>
<keyword evidence="5" id="KW-1185">Reference proteome</keyword>
<dbReference type="EMBL" id="BQKI01000018">
    <property type="protein sequence ID" value="GJN10623.1"/>
    <property type="molecule type" value="Genomic_DNA"/>
</dbReference>
<evidence type="ECO:0000313" key="4">
    <source>
        <dbReference type="EMBL" id="GJN10623.1"/>
    </source>
</evidence>
<accession>A0AAV5DJA6</accession>
<proteinExistence type="predicted"/>
<evidence type="ECO:0000256" key="2">
    <source>
        <dbReference type="SAM" id="SignalP"/>
    </source>
</evidence>
<name>A0AAV5DJA6_ELECO</name>
<evidence type="ECO:0000259" key="3">
    <source>
        <dbReference type="Pfam" id="PF05678"/>
    </source>
</evidence>
<dbReference type="InterPro" id="IPR039609">
    <property type="entry name" value="VQ_15/22"/>
</dbReference>
<gene>
    <name evidence="4" type="primary">ga28733</name>
    <name evidence="4" type="ORF">PR202_ga28733</name>
</gene>
<dbReference type="InterPro" id="IPR008889">
    <property type="entry name" value="VQ"/>
</dbReference>
<protein>
    <recommendedName>
        <fullName evidence="3">VQ domain-containing protein</fullName>
    </recommendedName>
</protein>
<feature type="chain" id="PRO_5043708381" description="VQ domain-containing protein" evidence="2">
    <location>
        <begin position="23"/>
        <end position="195"/>
    </location>
</feature>
<dbReference type="PANTHER" id="PTHR33179">
    <property type="entry name" value="VQ MOTIF-CONTAINING PROTEIN"/>
    <property type="match status" value="1"/>
</dbReference>
<feature type="compositionally biased region" description="Pro residues" evidence="1">
    <location>
        <begin position="60"/>
        <end position="73"/>
    </location>
</feature>
<feature type="domain" description="VQ" evidence="3">
    <location>
        <begin position="101"/>
        <end position="127"/>
    </location>
</feature>
<keyword evidence="2" id="KW-0732">Signal</keyword>
<comment type="caution">
    <text evidence="4">The sequence shown here is derived from an EMBL/GenBank/DDBJ whole genome shotgun (WGS) entry which is preliminary data.</text>
</comment>
<reference evidence="4" key="1">
    <citation type="journal article" date="2018" name="DNA Res.">
        <title>Multiple hybrid de novo genome assembly of finger millet, an orphan allotetraploid crop.</title>
        <authorList>
            <person name="Hatakeyama M."/>
            <person name="Aluri S."/>
            <person name="Balachadran M.T."/>
            <person name="Sivarajan S.R."/>
            <person name="Patrignani A."/>
            <person name="Gruter S."/>
            <person name="Poveda L."/>
            <person name="Shimizu-Inatsugi R."/>
            <person name="Baeten J."/>
            <person name="Francoijs K.J."/>
            <person name="Nataraja K.N."/>
            <person name="Reddy Y.A.N."/>
            <person name="Phadnis S."/>
            <person name="Ravikumar R.L."/>
            <person name="Schlapbach R."/>
            <person name="Sreeman S.M."/>
            <person name="Shimizu K.K."/>
        </authorList>
    </citation>
    <scope>NUCLEOTIDE SEQUENCE</scope>
</reference>
<dbReference type="PANTHER" id="PTHR33179:SF9">
    <property type="entry name" value="OS01G0278000 PROTEIN"/>
    <property type="match status" value="1"/>
</dbReference>
<dbReference type="GO" id="GO:0005634">
    <property type="term" value="C:nucleus"/>
    <property type="evidence" value="ECO:0007669"/>
    <property type="project" value="TreeGrafter"/>
</dbReference>
<feature type="signal peptide" evidence="2">
    <location>
        <begin position="1"/>
        <end position="22"/>
    </location>
</feature>
<evidence type="ECO:0000256" key="1">
    <source>
        <dbReference type="SAM" id="MobiDB-lite"/>
    </source>
</evidence>
<organism evidence="4 5">
    <name type="scientific">Eleusine coracana subsp. coracana</name>
    <dbReference type="NCBI Taxonomy" id="191504"/>
    <lineage>
        <taxon>Eukaryota</taxon>
        <taxon>Viridiplantae</taxon>
        <taxon>Streptophyta</taxon>
        <taxon>Embryophyta</taxon>
        <taxon>Tracheophyta</taxon>
        <taxon>Spermatophyta</taxon>
        <taxon>Magnoliopsida</taxon>
        <taxon>Liliopsida</taxon>
        <taxon>Poales</taxon>
        <taxon>Poaceae</taxon>
        <taxon>PACMAD clade</taxon>
        <taxon>Chloridoideae</taxon>
        <taxon>Cynodonteae</taxon>
        <taxon>Eleusininae</taxon>
        <taxon>Eleusine</taxon>
    </lineage>
</organism>
<dbReference type="GO" id="GO:0006970">
    <property type="term" value="P:response to osmotic stress"/>
    <property type="evidence" value="ECO:0007669"/>
    <property type="project" value="TreeGrafter"/>
</dbReference>
<reference evidence="4" key="2">
    <citation type="submission" date="2021-12" db="EMBL/GenBank/DDBJ databases">
        <title>Resequencing data analysis of finger millet.</title>
        <authorList>
            <person name="Hatakeyama M."/>
            <person name="Aluri S."/>
            <person name="Balachadran M.T."/>
            <person name="Sivarajan S.R."/>
            <person name="Poveda L."/>
            <person name="Shimizu-Inatsugi R."/>
            <person name="Schlapbach R."/>
            <person name="Sreeman S.M."/>
            <person name="Shimizu K.K."/>
        </authorList>
    </citation>
    <scope>NUCLEOTIDE SEQUENCE</scope>
</reference>
<dbReference type="AlphaFoldDB" id="A0AAV5DJA6"/>
<dbReference type="Proteomes" id="UP001054889">
    <property type="component" value="Unassembled WGS sequence"/>
</dbReference>
<evidence type="ECO:0000313" key="5">
    <source>
        <dbReference type="Proteomes" id="UP001054889"/>
    </source>
</evidence>
<sequence>MDAMSCFAPPAALLLHFSMSSADSSASSSSDYSSHHHHHQQLPTYPVTCSDSVLVAADYSPPPQASAPAPAPAPGGARRRQNQQLGPVSRSGKRRSRASKRAPTTYISTDPSNFRIMVQHVTGVQQADSSSSLSLPGADPNPMLLLAADTTTNPGLLMMTGGGGDHHYQEQQQQPCFPTLDSWNVTMYETSNDLL</sequence>
<feature type="region of interest" description="Disordered" evidence="1">
    <location>
        <begin position="24"/>
        <end position="43"/>
    </location>
</feature>
<feature type="compositionally biased region" description="Basic residues" evidence="1">
    <location>
        <begin position="91"/>
        <end position="100"/>
    </location>
</feature>
<feature type="region of interest" description="Disordered" evidence="1">
    <location>
        <begin position="57"/>
        <end position="108"/>
    </location>
</feature>